<evidence type="ECO:0000256" key="8">
    <source>
        <dbReference type="ARBA" id="ARBA00022989"/>
    </source>
</evidence>
<dbReference type="InterPro" id="IPR017871">
    <property type="entry name" value="ABC_transporter-like_CS"/>
</dbReference>
<evidence type="ECO:0000256" key="4">
    <source>
        <dbReference type="ARBA" id="ARBA00022692"/>
    </source>
</evidence>
<feature type="transmembrane region" description="Helical" evidence="11">
    <location>
        <begin position="67"/>
        <end position="89"/>
    </location>
</feature>
<dbReference type="GO" id="GO:0005524">
    <property type="term" value="F:ATP binding"/>
    <property type="evidence" value="ECO:0007669"/>
    <property type="project" value="UniProtKB-KW"/>
</dbReference>
<dbReference type="GO" id="GO:0012505">
    <property type="term" value="C:endomembrane system"/>
    <property type="evidence" value="ECO:0007669"/>
    <property type="project" value="UniProtKB-SubCell"/>
</dbReference>
<dbReference type="eggNOG" id="KOG0054">
    <property type="taxonomic scope" value="Eukaryota"/>
</dbReference>
<dbReference type="PANTHER" id="PTHR24223">
    <property type="entry name" value="ATP-BINDING CASSETTE SUB-FAMILY C"/>
    <property type="match status" value="1"/>
</dbReference>
<gene>
    <name evidence="14" type="ORF">NEMVEDRAFT_v1g136552</name>
</gene>
<dbReference type="STRING" id="45351.A7SXB5"/>
<evidence type="ECO:0000256" key="2">
    <source>
        <dbReference type="ARBA" id="ARBA00009726"/>
    </source>
</evidence>
<sequence length="1332" mass="148400">MSWASPIVYKGFRKPLQMDDLGELSQYETIEVNGTRIKRIWDEEVDTVGLKHARLGKVLWRCVRTRLIMGMIMFVISQMITFLGPVRFFSNGDTPCLLCSCVFQALFIRYILEYLAKQNTTSLGYGIALVMGLLLTEILRVAFLSFSFFLNIRTGTRARSMVYSLIYQKLSKLRNVGDKSIGEFVNLCASDAQRIYEGVSIGCFSLGGPVVIIMAIIYTTYLIGPSALVGCGLVLLVFPIQMKVARLAGQLRGKVVRITDQRVRMMSEVLNCIKLIKMYAWDRSFADNIVAKRTEERNALTSAGLLQGINMSIALIIPTVATVASFSVHIATGQNLTSAQAFTIMTIFNVLVFSLAVLPFGVRAVAEASTALTRVKSLMQMEELSPFLDKPSNSNVALSIEHCDFSWDKVSLLYKSDGFNGQTASDGKVKQAKSQKQYIPSLGPIQLPCIRLCYCHNQTTRLPSTSGRGGPILPVKTKLVPSLFDIDLEVKKGSLIGICGSVGSGKSSLLQCILSQMRKTKGRVGIGGSIAYVSQQAWIMNATAKDNILLGLPFNESRYKAACFACSLTKDFEILPNGDQTEIGERGINLSGGQKQRISLARALYADKDLYLLDDPLSAVDAHVGQHIFKHCIKGSLWGKSVLFATHQLQYLSQCDQVLYMNNGRIAERGTYIQLIQDKKNPNFTEIHRNLEHVPRPISQVVRRTRFSNCSRGSSLSVRARGAKRPASTQGARAQLTEVEERQEGAVRLSTYVNYMKSAGGMFAQPCVCISFMLVLFMLACLLLQTFVDSWLGYWLDAGNKTGIIEHEDGDINNYYMMVYGVCALVFLFGLLLKTFMFVKFTLKASSKLHDLCFKKVMSGTMSFFDVTPTGRILNRFSKDLDEVDAQLPWTLESFMQNVLRIFIALGLVSAMFPYFLIAVVPLMIFFFVLNSYFRRSVRELKRLDGITRSPIFSHLTATVQGLSTLHAFDKMADFNARFSSLIDLNTLPFFMYFVSNRWLSVRLDIITVVITTVTALLVVTTKGVLTEAFAGLALSYAIRITGLFQFTVRMAAETESRFTSVERINYYITSVPSEAPAEIPETKTKDEWPQEGTIVFNQVKMRYRSGLPLVLDNLTGFVRPQEKIGIVGRTGSGKSSVGVVLWRLVELSGGSIKIDNIDISTLGLQDLRSKISIIPQDPVLFAGTIRFNLDPFRKYSDEELWKALERSHLKDMVSNLPLKLEAPVVENGENFSVGERQLICMARALLRHSKILMMDEATAAIDSETDAKIQDTIRDAFVDCTVLTIAHRLNTVLTADRIMVMEAGKIVEFDEPSVLSADPESYFSKLLQAAD</sequence>
<dbReference type="CDD" id="cd03244">
    <property type="entry name" value="ABCC_MRP_domain2"/>
    <property type="match status" value="1"/>
</dbReference>
<dbReference type="SUPFAM" id="SSF90123">
    <property type="entry name" value="ABC transporter transmembrane region"/>
    <property type="match status" value="2"/>
</dbReference>
<feature type="transmembrane region" description="Helical" evidence="11">
    <location>
        <begin position="344"/>
        <end position="366"/>
    </location>
</feature>
<dbReference type="Pfam" id="PF00664">
    <property type="entry name" value="ABC_membrane"/>
    <property type="match status" value="2"/>
</dbReference>
<keyword evidence="15" id="KW-1185">Reference proteome</keyword>
<keyword evidence="8 11" id="KW-1133">Transmembrane helix</keyword>
<feature type="transmembrane region" description="Helical" evidence="11">
    <location>
        <begin position="1002"/>
        <end position="1023"/>
    </location>
</feature>
<feature type="transmembrane region" description="Helical" evidence="11">
    <location>
        <begin position="227"/>
        <end position="245"/>
    </location>
</feature>
<comment type="similarity">
    <text evidence="2">Belongs to the ABC transporter superfamily. ABCC family. Conjugate transporter (TC 3.A.1.208) subfamily.</text>
</comment>
<reference evidence="14 15" key="1">
    <citation type="journal article" date="2007" name="Science">
        <title>Sea anemone genome reveals ancestral eumetazoan gene repertoire and genomic organization.</title>
        <authorList>
            <person name="Putnam N.H."/>
            <person name="Srivastava M."/>
            <person name="Hellsten U."/>
            <person name="Dirks B."/>
            <person name="Chapman J."/>
            <person name="Salamov A."/>
            <person name="Terry A."/>
            <person name="Shapiro H."/>
            <person name="Lindquist E."/>
            <person name="Kapitonov V.V."/>
            <person name="Jurka J."/>
            <person name="Genikhovich G."/>
            <person name="Grigoriev I.V."/>
            <person name="Lucas S.M."/>
            <person name="Steele R.E."/>
            <person name="Finnerty J.R."/>
            <person name="Technau U."/>
            <person name="Martindale M.Q."/>
            <person name="Rokhsar D.S."/>
        </authorList>
    </citation>
    <scope>NUCLEOTIDE SEQUENCE [LARGE SCALE GENOMIC DNA]</scope>
    <source>
        <strain evidence="15">CH2 X CH6</strain>
    </source>
</reference>
<evidence type="ECO:0000256" key="10">
    <source>
        <dbReference type="ARBA" id="ARBA00023180"/>
    </source>
</evidence>
<evidence type="ECO:0000259" key="13">
    <source>
        <dbReference type="PROSITE" id="PS50929"/>
    </source>
</evidence>
<protein>
    <recommendedName>
        <fullName evidence="16">ATP-binding cassette, sub-family C (CFTR/MRP), member 5</fullName>
    </recommendedName>
</protein>
<feature type="transmembrane region" description="Helical" evidence="11">
    <location>
        <begin position="313"/>
        <end position="332"/>
    </location>
</feature>
<dbReference type="FunFam" id="1.20.1560.10:FF:000162">
    <property type="entry name" value="Predicted protein"/>
    <property type="match status" value="1"/>
</dbReference>
<dbReference type="FunFam" id="1.20.1560.10:FF:000015">
    <property type="entry name" value="multidrug resistance-associated protein 5 isoform X1"/>
    <property type="match status" value="1"/>
</dbReference>
<dbReference type="PROSITE" id="PS00211">
    <property type="entry name" value="ABC_TRANSPORTER_1"/>
    <property type="match status" value="2"/>
</dbReference>
<dbReference type="EMBL" id="DS469883">
    <property type="protein sequence ID" value="EDO31647.1"/>
    <property type="molecule type" value="Genomic_DNA"/>
</dbReference>
<feature type="transmembrane region" description="Helical" evidence="11">
    <location>
        <begin position="902"/>
        <end position="930"/>
    </location>
</feature>
<feature type="non-terminal residue" evidence="14">
    <location>
        <position position="1"/>
    </location>
</feature>
<evidence type="ECO:0000256" key="5">
    <source>
        <dbReference type="ARBA" id="ARBA00022737"/>
    </source>
</evidence>
<dbReference type="InParanoid" id="A7SXB5"/>
<dbReference type="GO" id="GO:0016020">
    <property type="term" value="C:membrane"/>
    <property type="evidence" value="ECO:0000318"/>
    <property type="project" value="GO_Central"/>
</dbReference>
<keyword evidence="6" id="KW-0547">Nucleotide-binding</keyword>
<evidence type="ECO:0008006" key="16">
    <source>
        <dbReference type="Google" id="ProtNLM"/>
    </source>
</evidence>
<keyword evidence="9 11" id="KW-0472">Membrane</keyword>
<dbReference type="Pfam" id="PF00005">
    <property type="entry name" value="ABC_tran"/>
    <property type="match status" value="2"/>
</dbReference>
<dbReference type="PANTHER" id="PTHR24223:SF447">
    <property type="entry name" value="MULTIDRUG RESISTANCE-ASSOCIATED PROTEIN 5"/>
    <property type="match status" value="1"/>
</dbReference>
<name>A7SXB5_NEMVE</name>
<feature type="transmembrane region" description="Helical" evidence="11">
    <location>
        <begin position="124"/>
        <end position="150"/>
    </location>
</feature>
<feature type="transmembrane region" description="Helical" evidence="11">
    <location>
        <begin position="1029"/>
        <end position="1049"/>
    </location>
</feature>
<dbReference type="InterPro" id="IPR003439">
    <property type="entry name" value="ABC_transporter-like_ATP-bd"/>
</dbReference>
<evidence type="ECO:0000259" key="12">
    <source>
        <dbReference type="PROSITE" id="PS50893"/>
    </source>
</evidence>
<dbReference type="GO" id="GO:0016887">
    <property type="term" value="F:ATP hydrolysis activity"/>
    <property type="evidence" value="ECO:0007669"/>
    <property type="project" value="InterPro"/>
</dbReference>
<evidence type="ECO:0000313" key="15">
    <source>
        <dbReference type="Proteomes" id="UP000001593"/>
    </source>
</evidence>
<evidence type="ECO:0000256" key="11">
    <source>
        <dbReference type="SAM" id="Phobius"/>
    </source>
</evidence>
<keyword evidence="10" id="KW-0325">Glycoprotein</keyword>
<evidence type="ECO:0000256" key="9">
    <source>
        <dbReference type="ARBA" id="ARBA00023136"/>
    </source>
</evidence>
<accession>A7SXB5</accession>
<evidence type="ECO:0000256" key="3">
    <source>
        <dbReference type="ARBA" id="ARBA00022448"/>
    </source>
</evidence>
<evidence type="ECO:0000256" key="1">
    <source>
        <dbReference type="ARBA" id="ARBA00004127"/>
    </source>
</evidence>
<dbReference type="Gene3D" id="3.40.50.300">
    <property type="entry name" value="P-loop containing nucleotide triphosphate hydrolases"/>
    <property type="match status" value="2"/>
</dbReference>
<keyword evidence="7" id="KW-0067">ATP-binding</keyword>
<dbReference type="InterPro" id="IPR027417">
    <property type="entry name" value="P-loop_NTPase"/>
</dbReference>
<dbReference type="SUPFAM" id="SSF52540">
    <property type="entry name" value="P-loop containing nucleoside triphosphate hydrolases"/>
    <property type="match status" value="2"/>
</dbReference>
<feature type="domain" description="ABC transporter" evidence="12">
    <location>
        <begin position="1095"/>
        <end position="1329"/>
    </location>
</feature>
<dbReference type="FunFam" id="3.40.50.300:FF:002835">
    <property type="entry name" value="Predicted protein"/>
    <property type="match status" value="1"/>
</dbReference>
<evidence type="ECO:0000313" key="14">
    <source>
        <dbReference type="EMBL" id="EDO31647.1"/>
    </source>
</evidence>
<dbReference type="InterPro" id="IPR050173">
    <property type="entry name" value="ABC_transporter_C-like"/>
</dbReference>
<feature type="domain" description="ABC transmembrane type-1" evidence="13">
    <location>
        <begin position="772"/>
        <end position="1057"/>
    </location>
</feature>
<evidence type="ECO:0000256" key="6">
    <source>
        <dbReference type="ARBA" id="ARBA00022741"/>
    </source>
</evidence>
<proteinExistence type="inferred from homology"/>
<feature type="transmembrane region" description="Helical" evidence="11">
    <location>
        <begin position="767"/>
        <end position="788"/>
    </location>
</feature>
<feature type="transmembrane region" description="Helical" evidence="11">
    <location>
        <begin position="199"/>
        <end position="221"/>
    </location>
</feature>
<dbReference type="CDD" id="cd18592">
    <property type="entry name" value="ABC_6TM_MRP5_8_9_D1"/>
    <property type="match status" value="1"/>
</dbReference>
<dbReference type="GO" id="GO:0055085">
    <property type="term" value="P:transmembrane transport"/>
    <property type="evidence" value="ECO:0000318"/>
    <property type="project" value="GO_Central"/>
</dbReference>
<feature type="transmembrane region" description="Helical" evidence="11">
    <location>
        <begin position="815"/>
        <end position="839"/>
    </location>
</feature>
<dbReference type="PROSITE" id="PS50893">
    <property type="entry name" value="ABC_TRANSPORTER_2"/>
    <property type="match status" value="2"/>
</dbReference>
<dbReference type="Proteomes" id="UP000001593">
    <property type="component" value="Unassembled WGS sequence"/>
</dbReference>
<dbReference type="CDD" id="cd03250">
    <property type="entry name" value="ABCC_MRP_domain1"/>
    <property type="match status" value="1"/>
</dbReference>
<dbReference type="OMA" id="KTHVKEM"/>
<comment type="subcellular location">
    <subcellularLocation>
        <location evidence="1">Endomembrane system</location>
        <topology evidence="1">Multi-pass membrane protein</topology>
    </subcellularLocation>
</comment>
<keyword evidence="4 11" id="KW-0812">Transmembrane</keyword>
<keyword evidence="3" id="KW-0813">Transport</keyword>
<dbReference type="PROSITE" id="PS50929">
    <property type="entry name" value="ABC_TM1F"/>
    <property type="match status" value="2"/>
</dbReference>
<keyword evidence="5" id="KW-0677">Repeat</keyword>
<dbReference type="PhylomeDB" id="A7SXB5"/>
<dbReference type="InterPro" id="IPR036640">
    <property type="entry name" value="ABC1_TM_sf"/>
</dbReference>
<dbReference type="CDD" id="cd18599">
    <property type="entry name" value="ABC_6TM_MRP5_8_9_D2"/>
    <property type="match status" value="1"/>
</dbReference>
<dbReference type="FunFam" id="3.40.50.300:FF:000074">
    <property type="entry name" value="Multidrug resistance-associated protein 5 isoform 1"/>
    <property type="match status" value="1"/>
</dbReference>
<feature type="domain" description="ABC transmembrane type-1" evidence="13">
    <location>
        <begin position="102"/>
        <end position="367"/>
    </location>
</feature>
<dbReference type="GO" id="GO:0140359">
    <property type="term" value="F:ABC-type transporter activity"/>
    <property type="evidence" value="ECO:0000318"/>
    <property type="project" value="GO_Central"/>
</dbReference>
<dbReference type="SMART" id="SM00382">
    <property type="entry name" value="AAA"/>
    <property type="match status" value="2"/>
</dbReference>
<dbReference type="HOGENOM" id="CLU_000604_27_3_1"/>
<dbReference type="InterPro" id="IPR011527">
    <property type="entry name" value="ABC1_TM_dom"/>
</dbReference>
<dbReference type="Gene3D" id="1.20.1560.10">
    <property type="entry name" value="ABC transporter type 1, transmembrane domain"/>
    <property type="match status" value="2"/>
</dbReference>
<dbReference type="InterPro" id="IPR003593">
    <property type="entry name" value="AAA+_ATPase"/>
</dbReference>
<feature type="domain" description="ABC transporter" evidence="12">
    <location>
        <begin position="460"/>
        <end position="688"/>
    </location>
</feature>
<organism evidence="14 15">
    <name type="scientific">Nematostella vectensis</name>
    <name type="common">Starlet sea anemone</name>
    <dbReference type="NCBI Taxonomy" id="45351"/>
    <lineage>
        <taxon>Eukaryota</taxon>
        <taxon>Metazoa</taxon>
        <taxon>Cnidaria</taxon>
        <taxon>Anthozoa</taxon>
        <taxon>Hexacorallia</taxon>
        <taxon>Actiniaria</taxon>
        <taxon>Edwardsiidae</taxon>
        <taxon>Nematostella</taxon>
    </lineage>
</organism>
<evidence type="ECO:0000256" key="7">
    <source>
        <dbReference type="ARBA" id="ARBA00022840"/>
    </source>
</evidence>